<evidence type="ECO:0000256" key="2">
    <source>
        <dbReference type="ARBA" id="ARBA00022688"/>
    </source>
</evidence>
<dbReference type="EMBL" id="AP024238">
    <property type="protein sequence ID" value="BCO27960.1"/>
    <property type="molecule type" value="Genomic_DNA"/>
</dbReference>
<feature type="binding site" evidence="5">
    <location>
        <position position="65"/>
    </location>
    <ligand>
        <name>substrate</name>
    </ligand>
</feature>
<evidence type="ECO:0000313" key="6">
    <source>
        <dbReference type="EMBL" id="BCO27960.1"/>
    </source>
</evidence>
<dbReference type="HAMAP" id="MF_01632">
    <property type="entry name" value="UbiC"/>
    <property type="match status" value="1"/>
</dbReference>
<comment type="function">
    <text evidence="5">Removes the pyruvyl group from chorismate, with concomitant aromatization of the ring, to provide 4-hydroxybenzoate (4HB) for the ubiquinone pathway.</text>
</comment>
<comment type="catalytic activity">
    <reaction evidence="5">
        <text>chorismate = 4-hydroxybenzoate + pyruvate</text>
        <dbReference type="Rhea" id="RHEA:16505"/>
        <dbReference type="ChEBI" id="CHEBI:15361"/>
        <dbReference type="ChEBI" id="CHEBI:17879"/>
        <dbReference type="ChEBI" id="CHEBI:29748"/>
        <dbReference type="EC" id="4.1.3.40"/>
    </reaction>
</comment>
<comment type="subcellular location">
    <subcellularLocation>
        <location evidence="5">Cytoplasm</location>
    </subcellularLocation>
</comment>
<comment type="caution">
    <text evidence="5">Lacks conserved residue(s) required for the propagation of feature annotation.</text>
</comment>
<dbReference type="InterPro" id="IPR007440">
    <property type="entry name" value="Chorismate--pyruvate_lyase"/>
</dbReference>
<evidence type="ECO:0000256" key="3">
    <source>
        <dbReference type="ARBA" id="ARBA00023239"/>
    </source>
</evidence>
<dbReference type="PANTHER" id="PTHR38683">
    <property type="entry name" value="CHORISMATE PYRUVATE-LYASE"/>
    <property type="match status" value="1"/>
</dbReference>
<dbReference type="Gene3D" id="3.40.1410.10">
    <property type="entry name" value="Chorismate lyase-like"/>
    <property type="match status" value="1"/>
</dbReference>
<dbReference type="Pfam" id="PF04345">
    <property type="entry name" value="Chor_lyase"/>
    <property type="match status" value="1"/>
</dbReference>
<keyword evidence="4 5" id="KW-0670">Pyruvate</keyword>
<dbReference type="InterPro" id="IPR028978">
    <property type="entry name" value="Chorismate_lyase_/UTRA_dom_sf"/>
</dbReference>
<proteinExistence type="inferred from homology"/>
<feature type="binding site" evidence="5">
    <location>
        <position position="103"/>
    </location>
    <ligand>
        <name>substrate</name>
    </ligand>
</feature>
<keyword evidence="3 5" id="KW-0456">Lyase</keyword>
<dbReference type="RefSeq" id="WP_223903963.1">
    <property type="nucleotide sequence ID" value="NZ_AP024238.1"/>
</dbReference>
<dbReference type="PANTHER" id="PTHR38683:SF1">
    <property type="entry name" value="CHORISMATE PYRUVATE-LYASE"/>
    <property type="match status" value="1"/>
</dbReference>
<protein>
    <recommendedName>
        <fullName evidence="5">Probable chorismate pyruvate-lyase</fullName>
        <shortName evidence="5">CL</shortName>
        <shortName evidence="5">CPL</shortName>
        <ecNumber evidence="5">4.1.3.40</ecNumber>
    </recommendedName>
</protein>
<evidence type="ECO:0000256" key="5">
    <source>
        <dbReference type="HAMAP-Rule" id="MF_01632"/>
    </source>
</evidence>
<keyword evidence="7" id="KW-1185">Reference proteome</keyword>
<feature type="binding site" evidence="5">
    <location>
        <position position="168"/>
    </location>
    <ligand>
        <name>substrate</name>
    </ligand>
</feature>
<dbReference type="EC" id="4.1.3.40" evidence="5"/>
<keyword evidence="1 5" id="KW-0963">Cytoplasm</keyword>
<accession>A0ABM7MPC0</accession>
<sequence>MRWLNFSSVRGTLRCWLQASGSLSARLAFTGDVFSVQVLSQGRQPLSADEAQGLGLRAMRVGYAREVLLCVDGKPMVFARSVTTFLDSVGPWRSVRGLGSRPLADVLFNRIGISRQPLEFKILHRQGMVQRKVVQHWQKATGISQRSRALPARRSVFTRHGAALLVMEVFAANTSDWHCPSGFSMKTSKRRSRS</sequence>
<name>A0ABM7MPC0_9BURK</name>
<dbReference type="Proteomes" id="UP000824366">
    <property type="component" value="Chromosome"/>
</dbReference>
<evidence type="ECO:0000256" key="1">
    <source>
        <dbReference type="ARBA" id="ARBA00022490"/>
    </source>
</evidence>
<organism evidence="6 7">
    <name type="scientific">Rhodoferax lithotrophicus</name>
    <dbReference type="NCBI Taxonomy" id="2798804"/>
    <lineage>
        <taxon>Bacteria</taxon>
        <taxon>Pseudomonadati</taxon>
        <taxon>Pseudomonadota</taxon>
        <taxon>Betaproteobacteria</taxon>
        <taxon>Burkholderiales</taxon>
        <taxon>Comamonadaceae</taxon>
        <taxon>Rhodoferax</taxon>
    </lineage>
</organism>
<comment type="pathway">
    <text evidence="5">Cofactor biosynthesis; ubiquinone biosynthesis.</text>
</comment>
<evidence type="ECO:0000313" key="7">
    <source>
        <dbReference type="Proteomes" id="UP000824366"/>
    </source>
</evidence>
<dbReference type="SUPFAM" id="SSF64288">
    <property type="entry name" value="Chorismate lyase-like"/>
    <property type="match status" value="1"/>
</dbReference>
<reference evidence="6 7" key="1">
    <citation type="journal article" date="2021" name="Microbiol. Spectr.">
        <title>A Single Bacterium Capable of Oxidation and Reduction of Iron at Circumneutral pH.</title>
        <authorList>
            <person name="Kato S."/>
            <person name="Ohkuma M."/>
        </authorList>
    </citation>
    <scope>NUCLEOTIDE SEQUENCE [LARGE SCALE GENOMIC DNA]</scope>
    <source>
        <strain evidence="6 7">MIZ03</strain>
    </source>
</reference>
<comment type="similarity">
    <text evidence="5">Belongs to the UbiC family.</text>
</comment>
<gene>
    <name evidence="5" type="primary">ubiC</name>
    <name evidence="6" type="ORF">MIZ03_2853</name>
</gene>
<keyword evidence="2 5" id="KW-0831">Ubiquinone biosynthesis</keyword>
<evidence type="ECO:0000256" key="4">
    <source>
        <dbReference type="ARBA" id="ARBA00023317"/>
    </source>
</evidence>